<dbReference type="RefSeq" id="WP_150168215.1">
    <property type="nucleotide sequence ID" value="NZ_CP029193.1"/>
</dbReference>
<dbReference type="InterPro" id="IPR035940">
    <property type="entry name" value="CAP_sf"/>
</dbReference>
<reference evidence="4 5" key="1">
    <citation type="submission" date="2018-05" db="EMBL/GenBank/DDBJ databases">
        <title>Streptomyces venezuelae.</title>
        <authorList>
            <person name="Kim W."/>
            <person name="Lee N."/>
            <person name="Cho B.-K."/>
        </authorList>
    </citation>
    <scope>NUCLEOTIDE SEQUENCE [LARGE SCALE GENOMIC DNA]</scope>
    <source>
        <strain evidence="4 5">ATCC 14583</strain>
    </source>
</reference>
<evidence type="ECO:0000259" key="3">
    <source>
        <dbReference type="Pfam" id="PF00188"/>
    </source>
</evidence>
<feature type="domain" description="SCP" evidence="3">
    <location>
        <begin position="42"/>
        <end position="153"/>
    </location>
</feature>
<dbReference type="Pfam" id="PF00188">
    <property type="entry name" value="CAP"/>
    <property type="match status" value="1"/>
</dbReference>
<evidence type="ECO:0000313" key="5">
    <source>
        <dbReference type="Proteomes" id="UP000323046"/>
    </source>
</evidence>
<organism evidence="4 5">
    <name type="scientific">Streptomyces venezuelae</name>
    <dbReference type="NCBI Taxonomy" id="54571"/>
    <lineage>
        <taxon>Bacteria</taxon>
        <taxon>Bacillati</taxon>
        <taxon>Actinomycetota</taxon>
        <taxon>Actinomycetes</taxon>
        <taxon>Kitasatosporales</taxon>
        <taxon>Streptomycetaceae</taxon>
        <taxon>Streptomyces</taxon>
    </lineage>
</organism>
<feature type="chain" id="PRO_5025062057" evidence="2">
    <location>
        <begin position="29"/>
        <end position="160"/>
    </location>
</feature>
<dbReference type="EMBL" id="CP029193">
    <property type="protein sequence ID" value="QES27385.1"/>
    <property type="molecule type" value="Genomic_DNA"/>
</dbReference>
<dbReference type="Gene3D" id="3.40.33.10">
    <property type="entry name" value="CAP"/>
    <property type="match status" value="1"/>
</dbReference>
<dbReference type="AlphaFoldDB" id="A0A5P2BA52"/>
<dbReference type="Proteomes" id="UP000323046">
    <property type="component" value="Chromosome"/>
</dbReference>
<protein>
    <submittedName>
        <fullName evidence="4">CAP domain-containing protein</fullName>
    </submittedName>
</protein>
<name>A0A5P2BA52_STRVZ</name>
<feature type="region of interest" description="Disordered" evidence="1">
    <location>
        <begin position="64"/>
        <end position="92"/>
    </location>
</feature>
<dbReference type="PANTHER" id="PTHR31157">
    <property type="entry name" value="SCP DOMAIN-CONTAINING PROTEIN"/>
    <property type="match status" value="1"/>
</dbReference>
<dbReference type="CDD" id="cd05379">
    <property type="entry name" value="CAP_bacterial"/>
    <property type="match status" value="1"/>
</dbReference>
<proteinExistence type="predicted"/>
<keyword evidence="5" id="KW-1185">Reference proteome</keyword>
<dbReference type="InterPro" id="IPR014044">
    <property type="entry name" value="CAP_dom"/>
</dbReference>
<gene>
    <name evidence="4" type="ORF">DEJ47_13790</name>
</gene>
<evidence type="ECO:0000256" key="2">
    <source>
        <dbReference type="SAM" id="SignalP"/>
    </source>
</evidence>
<dbReference type="PANTHER" id="PTHR31157:SF1">
    <property type="entry name" value="SCP DOMAIN-CONTAINING PROTEIN"/>
    <property type="match status" value="1"/>
</dbReference>
<sequence length="160" mass="17367">MTRTHRRALITGIVLLATLPACPSPSWAAPAEWRPRPADLVEEVNRQRAAAGCRPVRLRVSLTRAAQRHSADMSRHRRLSHTGSDGSRPPGRMRAAGFRAGPTGEVIASGPDTARAAVRTWLRSPSHRTVVLTCRYTDAGVGVARGPGGPWWTLDLAARR</sequence>
<evidence type="ECO:0000313" key="4">
    <source>
        <dbReference type="EMBL" id="QES27385.1"/>
    </source>
</evidence>
<dbReference type="OrthoDB" id="68195at2"/>
<accession>A0A5P2BA52</accession>
<dbReference type="SUPFAM" id="SSF55797">
    <property type="entry name" value="PR-1-like"/>
    <property type="match status" value="1"/>
</dbReference>
<evidence type="ECO:0000256" key="1">
    <source>
        <dbReference type="SAM" id="MobiDB-lite"/>
    </source>
</evidence>
<keyword evidence="2" id="KW-0732">Signal</keyword>
<feature type="signal peptide" evidence="2">
    <location>
        <begin position="1"/>
        <end position="28"/>
    </location>
</feature>